<dbReference type="FunCoup" id="A0A3P6NI67">
    <property type="interactions" value="46"/>
</dbReference>
<protein>
    <submittedName>
        <fullName evidence="2">Ovule protein</fullName>
    </submittedName>
</protein>
<keyword evidence="3" id="KW-1185">Reference proteome</keyword>
<dbReference type="ExpressionAtlas" id="A0A3P6NI67">
    <property type="expression patterns" value="baseline"/>
</dbReference>
<name>A0A3P6NI67_CAEEL</name>
<dbReference type="EMBL" id="BX284602">
    <property type="protein sequence ID" value="VDJ62564.1"/>
    <property type="molecule type" value="Genomic_DNA"/>
</dbReference>
<evidence type="ECO:0000313" key="4">
    <source>
        <dbReference type="WormBase" id="F44F4.15a"/>
    </source>
</evidence>
<dbReference type="OrthoDB" id="5875262at2759"/>
<dbReference type="Proteomes" id="UP000001940">
    <property type="component" value="Chromosome II"/>
</dbReference>
<keyword evidence="1" id="KW-0812">Transmembrane</keyword>
<keyword evidence="1" id="KW-0472">Membrane</keyword>
<evidence type="ECO:0000256" key="1">
    <source>
        <dbReference type="SAM" id="Phobius"/>
    </source>
</evidence>
<dbReference type="AGR" id="WB:WBGene00194850"/>
<dbReference type="WormBase" id="F44F4.15a">
    <property type="protein sequence ID" value="CE52938"/>
    <property type="gene ID" value="WBGene00194850"/>
</dbReference>
<evidence type="ECO:0000313" key="2">
    <source>
        <dbReference type="EMBL" id="VDJ62564.1"/>
    </source>
</evidence>
<feature type="transmembrane region" description="Helical" evidence="1">
    <location>
        <begin position="32"/>
        <end position="59"/>
    </location>
</feature>
<accession>A0A3P6NI67</accession>
<proteinExistence type="predicted"/>
<keyword evidence="1" id="KW-1133">Transmembrane helix</keyword>
<sequence>MDFKSTYLLIMFAVKAINATRNISIFEAYPFIAYFNVIQCSLFFFFTAVVLITTAISFYQTTPPKLTFSKPSLSSIILLWAKVPRIEEASTQILKLEPEPRQLVQLRALLVLEQEQKLKLELEQH</sequence>
<evidence type="ECO:0000313" key="3">
    <source>
        <dbReference type="Proteomes" id="UP000001940"/>
    </source>
</evidence>
<dbReference type="AlphaFoldDB" id="A0A3P6NI67"/>
<gene>
    <name evidence="2" type="ORF">CELE_F44F4.15</name>
    <name evidence="2 4" type="ORF">F44F4.15</name>
</gene>
<organism evidence="2 3">
    <name type="scientific">Caenorhabditis elegans</name>
    <dbReference type="NCBI Taxonomy" id="6239"/>
    <lineage>
        <taxon>Eukaryota</taxon>
        <taxon>Metazoa</taxon>
        <taxon>Ecdysozoa</taxon>
        <taxon>Nematoda</taxon>
        <taxon>Chromadorea</taxon>
        <taxon>Rhabditida</taxon>
        <taxon>Rhabditina</taxon>
        <taxon>Rhabditomorpha</taxon>
        <taxon>Rhabditoidea</taxon>
        <taxon>Rhabditidae</taxon>
        <taxon>Peloderinae</taxon>
        <taxon>Caenorhabditis</taxon>
    </lineage>
</organism>
<reference evidence="2 3" key="1">
    <citation type="journal article" date="1998" name="Science">
        <title>Genome sequence of the nematode C. elegans: a platform for investigating biology.</title>
        <authorList>
            <consortium name="The C. elegans sequencing consortium"/>
            <person name="Sulson J.E."/>
            <person name="Waterston R."/>
        </authorList>
    </citation>
    <scope>NUCLEOTIDE SEQUENCE [LARGE SCALE GENOMIC DNA]</scope>
    <source>
        <strain evidence="2 3">Bristol N2</strain>
    </source>
</reference>
<dbReference type="InParanoid" id="A0A3P6NI67"/>